<dbReference type="AlphaFoldDB" id="A0A8I6RX50"/>
<feature type="domain" description="SANTA" evidence="2">
    <location>
        <begin position="336"/>
        <end position="422"/>
    </location>
</feature>
<evidence type="ECO:0000259" key="2">
    <source>
        <dbReference type="Pfam" id="PF09133"/>
    </source>
</evidence>
<accession>A0A8I6RX50</accession>
<protein>
    <recommendedName>
        <fullName evidence="2">SANTA domain-containing protein</fullName>
    </recommendedName>
</protein>
<dbReference type="KEGG" id="clec:106668313"/>
<keyword evidence="4" id="KW-1185">Reference proteome</keyword>
<dbReference type="Proteomes" id="UP000494040">
    <property type="component" value="Unassembled WGS sequence"/>
</dbReference>
<reference evidence="3" key="1">
    <citation type="submission" date="2022-01" db="UniProtKB">
        <authorList>
            <consortium name="EnsemblMetazoa"/>
        </authorList>
    </citation>
    <scope>IDENTIFICATION</scope>
</reference>
<evidence type="ECO:0000256" key="1">
    <source>
        <dbReference type="SAM" id="MobiDB-lite"/>
    </source>
</evidence>
<proteinExistence type="predicted"/>
<dbReference type="InterPro" id="IPR015216">
    <property type="entry name" value="SANTA"/>
</dbReference>
<evidence type="ECO:0000313" key="4">
    <source>
        <dbReference type="Proteomes" id="UP000494040"/>
    </source>
</evidence>
<evidence type="ECO:0000313" key="3">
    <source>
        <dbReference type="EnsemblMetazoa" id="XP_014252424.1"/>
    </source>
</evidence>
<dbReference type="GeneID" id="106668313"/>
<dbReference type="EnsemblMetazoa" id="XM_014396938.2">
    <property type="protein sequence ID" value="XP_014252424.1"/>
    <property type="gene ID" value="LOC106668313"/>
</dbReference>
<dbReference type="RefSeq" id="XP_014252424.1">
    <property type="nucleotide sequence ID" value="XM_014396938.2"/>
</dbReference>
<feature type="region of interest" description="Disordered" evidence="1">
    <location>
        <begin position="55"/>
        <end position="78"/>
    </location>
</feature>
<name>A0A8I6RX50_CIMLE</name>
<organism evidence="3 4">
    <name type="scientific">Cimex lectularius</name>
    <name type="common">Bed bug</name>
    <name type="synonym">Acanthia lectularia</name>
    <dbReference type="NCBI Taxonomy" id="79782"/>
    <lineage>
        <taxon>Eukaryota</taxon>
        <taxon>Metazoa</taxon>
        <taxon>Ecdysozoa</taxon>
        <taxon>Arthropoda</taxon>
        <taxon>Hexapoda</taxon>
        <taxon>Insecta</taxon>
        <taxon>Pterygota</taxon>
        <taxon>Neoptera</taxon>
        <taxon>Paraneoptera</taxon>
        <taxon>Hemiptera</taxon>
        <taxon>Heteroptera</taxon>
        <taxon>Panheteroptera</taxon>
        <taxon>Cimicomorpha</taxon>
        <taxon>Cimicidae</taxon>
        <taxon>Cimex</taxon>
    </lineage>
</organism>
<dbReference type="OrthoDB" id="6607765at2759"/>
<sequence>MNNLANTHEFKKLKRNIASSFLKPDYSKAENKKSLANKENAKSFLDCSRRTVLHDRTTKGQLHKPPRDRSKWHNNLPSLNKHDISMSTLVALDQCQSRKVRSQLYDQRNLQSCSVILEKLDISKMLPKIQDARNIERSNPSQLNCSFVVNNLNPSVLDSFSVYPLQPKIHYRQHPIPPLNLERSQSGFLRPVNPTLEDVKLALMNEKKEELISTINYFKSSPNIDYVRKLYFFEKLEATLDRILQTHVMQTQSCQQNEWQMDPNKFQRIQTWMDKTQRETEQSYIEQSMPPSPPTQAIHTIPQETCNQSFQDMATEKSLSPIRQQAVVQKQGSYCLGDWTVIKGDVPYDLKVTGTLIHAIFRNTIEENHVSHNVIEVPNKNVIKTNVCTYMLIGKFVDPTNSIPQKIKKYFMHGGFPENWKSVARNWHSLSRNNKQNEMLKQNQLPAQCPNLSNTRSKFHKKQSENCNILNTPRNSGIRNSLNSSIVTRSISRREKMRRLGLFGKLAD</sequence>
<dbReference type="Pfam" id="PF09133">
    <property type="entry name" value="SANTA"/>
    <property type="match status" value="1"/>
</dbReference>